<dbReference type="Proteomes" id="UP000050795">
    <property type="component" value="Unassembled WGS sequence"/>
</dbReference>
<organism evidence="7 8">
    <name type="scientific">Trichobilharzia regenti</name>
    <name type="common">Nasal bird schistosome</name>
    <dbReference type="NCBI Taxonomy" id="157069"/>
    <lineage>
        <taxon>Eukaryota</taxon>
        <taxon>Metazoa</taxon>
        <taxon>Spiralia</taxon>
        <taxon>Lophotrochozoa</taxon>
        <taxon>Platyhelminthes</taxon>
        <taxon>Trematoda</taxon>
        <taxon>Digenea</taxon>
        <taxon>Strigeidida</taxon>
        <taxon>Schistosomatoidea</taxon>
        <taxon>Schistosomatidae</taxon>
        <taxon>Trichobilharzia</taxon>
    </lineage>
</organism>
<keyword evidence="1" id="KW-0436">Ligase</keyword>
<evidence type="ECO:0000256" key="4">
    <source>
        <dbReference type="ARBA" id="ARBA00022840"/>
    </source>
</evidence>
<evidence type="ECO:0000313" key="7">
    <source>
        <dbReference type="Proteomes" id="UP000050795"/>
    </source>
</evidence>
<dbReference type="EC" id="6.2.1.3" evidence="5"/>
<dbReference type="Gene3D" id="3.40.50.12780">
    <property type="entry name" value="N-terminal domain of ligase-like"/>
    <property type="match status" value="1"/>
</dbReference>
<dbReference type="PANTHER" id="PTHR43272">
    <property type="entry name" value="LONG-CHAIN-FATTY-ACID--COA LIGASE"/>
    <property type="match status" value="1"/>
</dbReference>
<dbReference type="GO" id="GO:0004467">
    <property type="term" value="F:long-chain fatty acid-CoA ligase activity"/>
    <property type="evidence" value="ECO:0007669"/>
    <property type="project" value="UniProtKB-EC"/>
</dbReference>
<dbReference type="AlphaFoldDB" id="A0AA85JIR2"/>
<keyword evidence="7" id="KW-1185">Reference proteome</keyword>
<keyword evidence="2" id="KW-0547">Nucleotide-binding</keyword>
<keyword evidence="4" id="KW-0067">ATP-binding</keyword>
<reference evidence="7" key="1">
    <citation type="submission" date="2022-06" db="EMBL/GenBank/DDBJ databases">
        <authorList>
            <person name="Berger JAMES D."/>
            <person name="Berger JAMES D."/>
        </authorList>
    </citation>
    <scope>NUCLEOTIDE SEQUENCE [LARGE SCALE GENOMIC DNA]</scope>
</reference>
<keyword evidence="3" id="KW-0276">Fatty acid metabolism</keyword>
<dbReference type="GO" id="GO:0005524">
    <property type="term" value="F:ATP binding"/>
    <property type="evidence" value="ECO:0007669"/>
    <property type="project" value="UniProtKB-KW"/>
</dbReference>
<protein>
    <recommendedName>
        <fullName evidence="5">long-chain-fatty-acid--CoA ligase</fullName>
        <ecNumber evidence="5">6.2.1.3</ecNumber>
    </recommendedName>
</protein>
<feature type="domain" description="AMP-dependent synthetase/ligase" evidence="6">
    <location>
        <begin position="20"/>
        <end position="347"/>
    </location>
</feature>
<dbReference type="GO" id="GO:0005783">
    <property type="term" value="C:endoplasmic reticulum"/>
    <property type="evidence" value="ECO:0007669"/>
    <property type="project" value="TreeGrafter"/>
</dbReference>
<evidence type="ECO:0000256" key="5">
    <source>
        <dbReference type="ARBA" id="ARBA00026121"/>
    </source>
</evidence>
<evidence type="ECO:0000259" key="6">
    <source>
        <dbReference type="Pfam" id="PF00501"/>
    </source>
</evidence>
<dbReference type="SUPFAM" id="SSF56801">
    <property type="entry name" value="Acetyl-CoA synthetase-like"/>
    <property type="match status" value="1"/>
</dbReference>
<evidence type="ECO:0000256" key="1">
    <source>
        <dbReference type="ARBA" id="ARBA00022598"/>
    </source>
</evidence>
<evidence type="ECO:0000256" key="3">
    <source>
        <dbReference type="ARBA" id="ARBA00022832"/>
    </source>
</evidence>
<keyword evidence="3" id="KW-0443">Lipid metabolism</keyword>
<proteinExistence type="predicted"/>
<dbReference type="Pfam" id="PF00501">
    <property type="entry name" value="AMP-binding"/>
    <property type="match status" value="1"/>
</dbReference>
<dbReference type="InterPro" id="IPR000873">
    <property type="entry name" value="AMP-dep_synth/lig_dom"/>
</dbReference>
<dbReference type="GO" id="GO:0016020">
    <property type="term" value="C:membrane"/>
    <property type="evidence" value="ECO:0007669"/>
    <property type="project" value="TreeGrafter"/>
</dbReference>
<dbReference type="InterPro" id="IPR042099">
    <property type="entry name" value="ANL_N_sf"/>
</dbReference>
<sequence length="424" mass="48598">MPFNKQHPVYCLSTFLFCSKSELRIIVCDTVSQACHLYKLLPTYVETFIIMKPDETYENVKKELSDKVNLFTFKEMLERGRSQCLPLKVAKDNDLVMICYTSGSLGLPKGVMITSEAYVNAIWQIISIQHENHFPNEDVVHFSYLPLSHIMEQLTITFAAYSGARIGFLTSDIRSLFDDLKTYKPTFFCTVPRILSRVYGDFSKRMRSRPIIWKICQRQIKKRLDEQREGLYRTHGLVDYFLFREFRDMLGGQVKVIISASSALDRDFLCFTRAIFGCPVIEMYGSTETSGIVSGTMFEDVDANHVGAIAPGVQIKLIDVPDMDIVVSRDGMGEICVRSKCNMIGYFKNEEKTKETLDSDGFVHTGDVGIWTENGALKIVDRTKNLFKLSQGEYIAPEKVEQTYLSCNLINKFMWRVTRLNLMQ</sequence>
<evidence type="ECO:0000313" key="8">
    <source>
        <dbReference type="WBParaSite" id="TREG1_22950.2"/>
    </source>
</evidence>
<dbReference type="WBParaSite" id="TREG1_22950.2">
    <property type="protein sequence ID" value="TREG1_22950.2"/>
    <property type="gene ID" value="TREG1_22950"/>
</dbReference>
<dbReference type="PANTHER" id="PTHR43272:SF33">
    <property type="entry name" value="AMP-BINDING DOMAIN-CONTAINING PROTEIN-RELATED"/>
    <property type="match status" value="1"/>
</dbReference>
<name>A0AA85JIR2_TRIRE</name>
<evidence type="ECO:0000256" key="2">
    <source>
        <dbReference type="ARBA" id="ARBA00022741"/>
    </source>
</evidence>
<reference evidence="8" key="2">
    <citation type="submission" date="2023-11" db="UniProtKB">
        <authorList>
            <consortium name="WormBaseParasite"/>
        </authorList>
    </citation>
    <scope>IDENTIFICATION</scope>
</reference>
<accession>A0AA85JIR2</accession>